<keyword evidence="1" id="KW-0547">Nucleotide-binding</keyword>
<dbReference type="InterPro" id="IPR016032">
    <property type="entry name" value="Sig_transdc_resp-reg_C-effctor"/>
</dbReference>
<name>A0ABU7NT29_9ACTN</name>
<dbReference type="PRINTS" id="PR00038">
    <property type="entry name" value="HTHLUXR"/>
</dbReference>
<dbReference type="PROSITE" id="PS50043">
    <property type="entry name" value="HTH_LUXR_2"/>
    <property type="match status" value="1"/>
</dbReference>
<dbReference type="InterPro" id="IPR000792">
    <property type="entry name" value="Tscrpt_reg_LuxR_C"/>
</dbReference>
<dbReference type="Pfam" id="PF13191">
    <property type="entry name" value="AAA_16"/>
    <property type="match status" value="1"/>
</dbReference>
<evidence type="ECO:0000256" key="2">
    <source>
        <dbReference type="ARBA" id="ARBA00022840"/>
    </source>
</evidence>
<evidence type="ECO:0000313" key="5">
    <source>
        <dbReference type="Proteomes" id="UP001307760"/>
    </source>
</evidence>
<proteinExistence type="predicted"/>
<accession>A0ABU7NT29</accession>
<dbReference type="InterPro" id="IPR027417">
    <property type="entry name" value="P-loop_NTPase"/>
</dbReference>
<dbReference type="InterPro" id="IPR036388">
    <property type="entry name" value="WH-like_DNA-bd_sf"/>
</dbReference>
<dbReference type="PANTHER" id="PTHR16305">
    <property type="entry name" value="TESTICULAR SOLUBLE ADENYLYL CYCLASE"/>
    <property type="match status" value="1"/>
</dbReference>
<dbReference type="PANTHER" id="PTHR16305:SF35">
    <property type="entry name" value="TRANSCRIPTIONAL ACTIVATOR DOMAIN"/>
    <property type="match status" value="1"/>
</dbReference>
<dbReference type="SMART" id="SM00421">
    <property type="entry name" value="HTH_LUXR"/>
    <property type="match status" value="1"/>
</dbReference>
<dbReference type="SUPFAM" id="SSF52540">
    <property type="entry name" value="P-loop containing nucleoside triphosphate hydrolases"/>
    <property type="match status" value="1"/>
</dbReference>
<organism evidence="4 5">
    <name type="scientific">Streptomyces bugieae</name>
    <dbReference type="NCBI Taxonomy" id="3098223"/>
    <lineage>
        <taxon>Bacteria</taxon>
        <taxon>Bacillati</taxon>
        <taxon>Actinomycetota</taxon>
        <taxon>Actinomycetes</taxon>
        <taxon>Kitasatosporales</taxon>
        <taxon>Streptomycetaceae</taxon>
        <taxon>Streptomyces</taxon>
    </lineage>
</organism>
<sequence>MARHTERREFDRLVTSAACGRGGAVVVGGEAGIGKSALIDAAVEALDGFEVLRAAGTEFEQDLLYATLHQLCAPVLEHRLNLPAVQRRALEGVFGLGAQTSPDPLTVGLAVLGLLHEVARDKPVCAVVDDAQWMDDASRRALVFVARRVTTERIAVVFAARDVGSVSGLADLPRLPLAGLGDEDARAVLGAATHAGLDAEVVDRILAEARGNPLALLEFAHHAEPFGVPGPRRLRASVVDALEEQFVHRFERLPDATRSLVVLAAAEPVGDLGLLRRASKALGLDAAGFTVAENAGLLALGPRLRFRHPLVRSAVYASATPGMRRRVHGALAESTDPGTDPGRRAWHRAHAAVDADETVAAELERSADRARLRGGFAAAAAFMERAGQLTPASDRQAGRLLAAARLRLQAGAPNAARTLVARAERRPMDDKGRAAARLLRARVDYQLSHSPQATARLVDVVTELAPDQARETYLEAFASFMYNDNQPGCLKELGARIRKLAPQGESARPVDLLLDALLDQTMLPVERAVPAMRDAVTACRAAAHSSSPWRMNLLCQVVIDLRDDEAMEEMADRQVDVARRQGALASLPQALRYQAVARVSVGRFEEAARSLSEARAVDEAAGTVPLLGPELVLTGFRGDLNRYRELRELLGRDGRPFETVGEHYARAVLHNGLGNYEAALDAALAAQRRHQAGSYSIWAVYTELVEAAARVGRGEDAAVAMKHLEALARTNPVPWAVAEWLQAQALLDRGGDRERLHRQAIAHFARTRVRVLHARARLTYGEWLRRENRRAEARDELRAAHDVLSGIGARAFAERAARELQATGEQPRRHGENPLGRLTAQERLIAGKVAAGATSKEVGVMLFLSPRTIDTHLRNVYRKLGISSRRQLREIPL</sequence>
<keyword evidence="5" id="KW-1185">Reference proteome</keyword>
<dbReference type="Proteomes" id="UP001307760">
    <property type="component" value="Unassembled WGS sequence"/>
</dbReference>
<dbReference type="Pfam" id="PF00196">
    <property type="entry name" value="GerE"/>
    <property type="match status" value="1"/>
</dbReference>
<dbReference type="Gene3D" id="1.10.10.10">
    <property type="entry name" value="Winged helix-like DNA-binding domain superfamily/Winged helix DNA-binding domain"/>
    <property type="match status" value="1"/>
</dbReference>
<dbReference type="RefSeq" id="WP_330822324.1">
    <property type="nucleotide sequence ID" value="NZ_JAZBJP010000011.1"/>
</dbReference>
<feature type="domain" description="HTH luxR-type" evidence="3">
    <location>
        <begin position="831"/>
        <end position="893"/>
    </location>
</feature>
<gene>
    <name evidence="4" type="ORF">V2J85_19550</name>
</gene>
<keyword evidence="2" id="KW-0067">ATP-binding</keyword>
<dbReference type="SUPFAM" id="SSF46894">
    <property type="entry name" value="C-terminal effector domain of the bipartite response regulators"/>
    <property type="match status" value="1"/>
</dbReference>
<comment type="caution">
    <text evidence="4">The sequence shown here is derived from an EMBL/GenBank/DDBJ whole genome shotgun (WGS) entry which is preliminary data.</text>
</comment>
<dbReference type="InterPro" id="IPR011990">
    <property type="entry name" value="TPR-like_helical_dom_sf"/>
</dbReference>
<dbReference type="SUPFAM" id="SSF48452">
    <property type="entry name" value="TPR-like"/>
    <property type="match status" value="1"/>
</dbReference>
<dbReference type="Gene3D" id="1.25.40.10">
    <property type="entry name" value="Tetratricopeptide repeat domain"/>
    <property type="match status" value="1"/>
</dbReference>
<evidence type="ECO:0000256" key="1">
    <source>
        <dbReference type="ARBA" id="ARBA00022741"/>
    </source>
</evidence>
<evidence type="ECO:0000313" key="4">
    <source>
        <dbReference type="EMBL" id="MEE4421530.1"/>
    </source>
</evidence>
<dbReference type="InterPro" id="IPR041664">
    <property type="entry name" value="AAA_16"/>
</dbReference>
<dbReference type="EMBL" id="JAZBJP010000011">
    <property type="protein sequence ID" value="MEE4421530.1"/>
    <property type="molecule type" value="Genomic_DNA"/>
</dbReference>
<dbReference type="PROSITE" id="PS00622">
    <property type="entry name" value="HTH_LUXR_1"/>
    <property type="match status" value="1"/>
</dbReference>
<dbReference type="CDD" id="cd06170">
    <property type="entry name" value="LuxR_C_like"/>
    <property type="match status" value="1"/>
</dbReference>
<protein>
    <submittedName>
        <fullName evidence="4">AAA family ATPase</fullName>
    </submittedName>
</protein>
<reference evidence="4 5" key="1">
    <citation type="submission" date="2023-12" db="EMBL/GenBank/DDBJ databases">
        <title>30 novel species of actinomycetes from the DSMZ collection.</title>
        <authorList>
            <person name="Nouioui I."/>
        </authorList>
    </citation>
    <scope>NUCLEOTIDE SEQUENCE [LARGE SCALE GENOMIC DNA]</scope>
    <source>
        <strain evidence="4 5">DSM 41528</strain>
    </source>
</reference>
<evidence type="ECO:0000259" key="3">
    <source>
        <dbReference type="PROSITE" id="PS50043"/>
    </source>
</evidence>